<dbReference type="KEGG" id="ptaw:DW352_02850"/>
<name>A0A345ZRK2_9HYPH</name>
<proteinExistence type="predicted"/>
<dbReference type="PANTHER" id="PTHR36973">
    <property type="entry name" value="SLL1456 PROTEIN-RELATED"/>
    <property type="match status" value="1"/>
</dbReference>
<dbReference type="SUPFAM" id="SSF53335">
    <property type="entry name" value="S-adenosyl-L-methionine-dependent methyltransferases"/>
    <property type="match status" value="1"/>
</dbReference>
<dbReference type="Gene3D" id="3.40.50.150">
    <property type="entry name" value="Vaccinia Virus protein VP39"/>
    <property type="match status" value="1"/>
</dbReference>
<dbReference type="EMBL" id="CP031417">
    <property type="protein sequence ID" value="AXK79549.1"/>
    <property type="molecule type" value="Genomic_DNA"/>
</dbReference>
<dbReference type="AlphaFoldDB" id="A0A345ZRK2"/>
<dbReference type="GO" id="GO:0032259">
    <property type="term" value="P:methylation"/>
    <property type="evidence" value="ECO:0007669"/>
    <property type="project" value="UniProtKB-KW"/>
</dbReference>
<protein>
    <submittedName>
        <fullName evidence="2">FkbM family methyltransferase</fullName>
    </submittedName>
</protein>
<organism evidence="2 3">
    <name type="scientific">Pseudolabrys taiwanensis</name>
    <dbReference type="NCBI Taxonomy" id="331696"/>
    <lineage>
        <taxon>Bacteria</taxon>
        <taxon>Pseudomonadati</taxon>
        <taxon>Pseudomonadota</taxon>
        <taxon>Alphaproteobacteria</taxon>
        <taxon>Hyphomicrobiales</taxon>
        <taxon>Xanthobacteraceae</taxon>
        <taxon>Pseudolabrys</taxon>
    </lineage>
</organism>
<dbReference type="InterPro" id="IPR006342">
    <property type="entry name" value="FkbM_mtfrase"/>
</dbReference>
<gene>
    <name evidence="2" type="ORF">DW352_02850</name>
</gene>
<sequence length="290" mass="31829">MTFTSDPLAALLQPERLTAVVDIGANPIDTDPPYKRMLANRLCTLVGFEPQAEGLAALNTRKSDLETYLPYAVGDGTPGTLKICQAPGMTSLHTPNPRVLNCFPGFAQFGRVVKEIPVETRTLDSISEIPNLDFLKIDVQGSELAIFRHGSARLINAIAIQTEISFVPLYLNEPVFGQIDTALRALGFIPHMFDKINKRMILPIHYADNIFAAMNQLLEADIVYVRDFTQPEKMSLEQLKHLAMVAHHCYASYDLAANCIHNLVGRNALPADAVGRYLEILRASAAAAAA</sequence>
<feature type="domain" description="Methyltransferase FkbM" evidence="1">
    <location>
        <begin position="22"/>
        <end position="189"/>
    </location>
</feature>
<dbReference type="Pfam" id="PF05050">
    <property type="entry name" value="Methyltransf_21"/>
    <property type="match status" value="1"/>
</dbReference>
<reference evidence="2 3" key="1">
    <citation type="submission" date="2018-07" db="EMBL/GenBank/DDBJ databases">
        <authorList>
            <person name="Quirk P.G."/>
            <person name="Krulwich T.A."/>
        </authorList>
    </citation>
    <scope>NUCLEOTIDE SEQUENCE [LARGE SCALE GENOMIC DNA]</scope>
    <source>
        <strain evidence="2 3">CC-BB4</strain>
    </source>
</reference>
<keyword evidence="3" id="KW-1185">Reference proteome</keyword>
<dbReference type="NCBIfam" id="TIGR01444">
    <property type="entry name" value="fkbM_fam"/>
    <property type="match status" value="1"/>
</dbReference>
<dbReference type="RefSeq" id="WP_115688350.1">
    <property type="nucleotide sequence ID" value="NZ_CP031417.1"/>
</dbReference>
<dbReference type="InterPro" id="IPR029063">
    <property type="entry name" value="SAM-dependent_MTases_sf"/>
</dbReference>
<dbReference type="OrthoDB" id="292760at2"/>
<keyword evidence="2" id="KW-0808">Transferase</keyword>
<keyword evidence="2" id="KW-0489">Methyltransferase</keyword>
<evidence type="ECO:0000313" key="2">
    <source>
        <dbReference type="EMBL" id="AXK79549.1"/>
    </source>
</evidence>
<dbReference type="InterPro" id="IPR053188">
    <property type="entry name" value="FkbM_Methyltransferase"/>
</dbReference>
<dbReference type="GO" id="GO:0008171">
    <property type="term" value="F:O-methyltransferase activity"/>
    <property type="evidence" value="ECO:0007669"/>
    <property type="project" value="TreeGrafter"/>
</dbReference>
<dbReference type="Proteomes" id="UP000254889">
    <property type="component" value="Chromosome"/>
</dbReference>
<evidence type="ECO:0000313" key="3">
    <source>
        <dbReference type="Proteomes" id="UP000254889"/>
    </source>
</evidence>
<evidence type="ECO:0000259" key="1">
    <source>
        <dbReference type="Pfam" id="PF05050"/>
    </source>
</evidence>
<accession>A0A345ZRK2</accession>
<dbReference type="PANTHER" id="PTHR36973:SF4">
    <property type="entry name" value="NODULATION PROTEIN"/>
    <property type="match status" value="1"/>
</dbReference>